<evidence type="ECO:0000313" key="1">
    <source>
        <dbReference type="EMBL" id="GIC93066.1"/>
    </source>
</evidence>
<organism evidence="1 2">
    <name type="scientific">Aspergillus udagawae</name>
    <dbReference type="NCBI Taxonomy" id="91492"/>
    <lineage>
        <taxon>Eukaryota</taxon>
        <taxon>Fungi</taxon>
        <taxon>Dikarya</taxon>
        <taxon>Ascomycota</taxon>
        <taxon>Pezizomycotina</taxon>
        <taxon>Eurotiomycetes</taxon>
        <taxon>Eurotiomycetidae</taxon>
        <taxon>Eurotiales</taxon>
        <taxon>Aspergillaceae</taxon>
        <taxon>Aspergillus</taxon>
        <taxon>Aspergillus subgen. Fumigati</taxon>
    </lineage>
</organism>
<reference evidence="1" key="2">
    <citation type="submission" date="2021-01" db="EMBL/GenBank/DDBJ databases">
        <title>Pan-genome distribution and transcriptional activeness of fungal secondary metabolism genes in Aspergillus section Fumigati.</title>
        <authorList>
            <person name="Takahashi H."/>
            <person name="Umemura M."/>
            <person name="Ninomiya A."/>
            <person name="Kusuya Y."/>
            <person name="Urayama S."/>
            <person name="Shimizu M."/>
            <person name="Watanabe A."/>
            <person name="Kamei K."/>
            <person name="Yaguchi T."/>
            <person name="Hagiwara D."/>
        </authorList>
    </citation>
    <scope>NUCLEOTIDE SEQUENCE</scope>
    <source>
        <strain evidence="1">IFM 46973</strain>
    </source>
</reference>
<dbReference type="EMBL" id="BBXM02000008">
    <property type="protein sequence ID" value="GIC93066.1"/>
    <property type="molecule type" value="Genomic_DNA"/>
</dbReference>
<dbReference type="Proteomes" id="UP000036893">
    <property type="component" value="Unassembled WGS sequence"/>
</dbReference>
<gene>
    <name evidence="1" type="ORF">Aud_009545</name>
</gene>
<accession>A0A8E0R1S8</accession>
<protein>
    <submittedName>
        <fullName evidence="1">Uncharacterized protein</fullName>
    </submittedName>
</protein>
<comment type="caution">
    <text evidence="1">The sequence shown here is derived from an EMBL/GenBank/DDBJ whole genome shotgun (WGS) entry which is preliminary data.</text>
</comment>
<proteinExistence type="predicted"/>
<reference evidence="1" key="1">
    <citation type="journal article" date="2015" name="Genome Announc.">
        <title>Draft Genome Sequence of the Pathogenic Filamentous Fungus Aspergillus udagawae Strain IFM 46973T.</title>
        <authorList>
            <person name="Kusuya Y."/>
            <person name="Takahashi-Nakaguchi A."/>
            <person name="Takahashi H."/>
            <person name="Yaguchi T."/>
        </authorList>
    </citation>
    <scope>NUCLEOTIDE SEQUENCE</scope>
    <source>
        <strain evidence="1">IFM 46973</strain>
    </source>
</reference>
<sequence>MQVHSTCHFATCFKYRQMGSANSACRFGIPRDLIPASKVDEFGLIHLARNYARINPWNISLIPTVSKSLSLIYYITNYTMKGDVSPWQVVAKAALLKQSIEKATVSEPPTSTGLRLREKVSGVQVASMLLQLRTYYTVNYNFIRINLWWLRYYVRAIVQPHKLDTHRSSDPMAEEACTYETGDTSPISVFDNYKWRGQHLAPLALFEYCMLVKTKNLRDAITDDVDFDPSHPRYVTHVQRLARTLSQVATVTLNGQLSEFRTAEDAVSRGHPQTTAIMND</sequence>
<name>A0A8E0R1S8_9EURO</name>
<evidence type="ECO:0000313" key="2">
    <source>
        <dbReference type="Proteomes" id="UP000036893"/>
    </source>
</evidence>
<dbReference type="AlphaFoldDB" id="A0A8E0R1S8"/>
<dbReference type="GeneID" id="66997022"/>
<dbReference type="RefSeq" id="XP_043150332.1">
    <property type="nucleotide sequence ID" value="XM_043294397.1"/>
</dbReference>